<accession>A0A9X3HW87</accession>
<dbReference type="InterPro" id="IPR021621">
    <property type="entry name" value="Omp_AT"/>
</dbReference>
<keyword evidence="4" id="KW-1185">Reference proteome</keyword>
<organism evidence="3 4">
    <name type="scientific">Vibrio qingdaonensis</name>
    <dbReference type="NCBI Taxonomy" id="2829491"/>
    <lineage>
        <taxon>Bacteria</taxon>
        <taxon>Pseudomonadati</taxon>
        <taxon>Pseudomonadota</taxon>
        <taxon>Gammaproteobacteria</taxon>
        <taxon>Vibrionales</taxon>
        <taxon>Vibrionaceae</taxon>
        <taxon>Vibrio</taxon>
    </lineage>
</organism>
<dbReference type="EMBL" id="JAKRRY010000008">
    <property type="protein sequence ID" value="MCW8345998.1"/>
    <property type="molecule type" value="Genomic_DNA"/>
</dbReference>
<sequence>MRNFPSFSPLAALFFVCTQAHADPRYASIFEDSFAAAIILTDSDALTLGIKDFDPNDWLNIDNDNIGSQDALDLRKSIGVSTLPFTFELEGNDIMKQRAILRFSALRAEGDVVDIPNQPTDLHKETILGVFTGYEQNIEFSQHWSFETGVGVHLQYYVSDYDFNSNVSQEYLKPVIDGQLVNTDAWAATVQPKVGFVYSALRNWGHVKYNSTFNYFSGVGWGKANNGDVGTPEGWYWSNEAKFFYDVTDWGRSVQTLYSSIRRVDVGGDTVGTIGAQYYYEGTVGWLMTPPFKIQFVDNIGVGFSINYGSALKGGSLVLFFNQD</sequence>
<dbReference type="AlphaFoldDB" id="A0A9X3HW87"/>
<feature type="chain" id="PRO_5040864657" evidence="1">
    <location>
        <begin position="23"/>
        <end position="324"/>
    </location>
</feature>
<comment type="caution">
    <text evidence="3">The sequence shown here is derived from an EMBL/GenBank/DDBJ whole genome shotgun (WGS) entry which is preliminary data.</text>
</comment>
<dbReference type="Pfam" id="PF11557">
    <property type="entry name" value="Omp_AT"/>
    <property type="match status" value="1"/>
</dbReference>
<feature type="signal peptide" evidence="1">
    <location>
        <begin position="1"/>
        <end position="22"/>
    </location>
</feature>
<dbReference type="RefSeq" id="WP_265674400.1">
    <property type="nucleotide sequence ID" value="NZ_JAKRRY010000008.1"/>
</dbReference>
<evidence type="ECO:0000256" key="1">
    <source>
        <dbReference type="SAM" id="SignalP"/>
    </source>
</evidence>
<dbReference type="Proteomes" id="UP001155587">
    <property type="component" value="Unassembled WGS sequence"/>
</dbReference>
<proteinExistence type="predicted"/>
<evidence type="ECO:0000313" key="3">
    <source>
        <dbReference type="EMBL" id="MCW8345998.1"/>
    </source>
</evidence>
<keyword evidence="1" id="KW-0732">Signal</keyword>
<name>A0A9X3HW87_9VIBR</name>
<reference evidence="3" key="1">
    <citation type="submission" date="2022-02" db="EMBL/GenBank/DDBJ databases">
        <title>Vibrio sp. nov, a new bacterium isolated from seawater.</title>
        <authorList>
            <person name="Yuan Y."/>
        </authorList>
    </citation>
    <scope>NUCLEOTIDE SEQUENCE</scope>
    <source>
        <strain evidence="3">ZSDZ65</strain>
    </source>
</reference>
<evidence type="ECO:0000259" key="2">
    <source>
        <dbReference type="Pfam" id="PF11557"/>
    </source>
</evidence>
<protein>
    <submittedName>
        <fullName evidence="3">Solitary outer membrane autotransporter beta-barrel domain</fullName>
    </submittedName>
</protein>
<evidence type="ECO:0000313" key="4">
    <source>
        <dbReference type="Proteomes" id="UP001155587"/>
    </source>
</evidence>
<gene>
    <name evidence="3" type="ORF">MD535_08250</name>
</gene>
<feature type="domain" description="Solitary outer membrane autotransporter-like beta-barrel" evidence="2">
    <location>
        <begin position="17"/>
        <end position="323"/>
    </location>
</feature>